<dbReference type="PROSITE" id="PS00122">
    <property type="entry name" value="CARBOXYLESTERASE_B_1"/>
    <property type="match status" value="1"/>
</dbReference>
<keyword evidence="3" id="KW-0732">Signal</keyword>
<dbReference type="GO" id="GO:0016787">
    <property type="term" value="F:hydrolase activity"/>
    <property type="evidence" value="ECO:0007669"/>
    <property type="project" value="UniProtKB-KW"/>
</dbReference>
<evidence type="ECO:0000313" key="5">
    <source>
        <dbReference type="EMBL" id="KAK3045921.1"/>
    </source>
</evidence>
<evidence type="ECO:0000313" key="6">
    <source>
        <dbReference type="Proteomes" id="UP001271007"/>
    </source>
</evidence>
<dbReference type="EC" id="3.1.1.-" evidence="3"/>
<dbReference type="Proteomes" id="UP001271007">
    <property type="component" value="Unassembled WGS sequence"/>
</dbReference>
<evidence type="ECO:0000256" key="1">
    <source>
        <dbReference type="ARBA" id="ARBA00005964"/>
    </source>
</evidence>
<comment type="similarity">
    <text evidence="1 3">Belongs to the type-B carboxylesterase/lipase family.</text>
</comment>
<keyword evidence="6" id="KW-1185">Reference proteome</keyword>
<dbReference type="InterPro" id="IPR019826">
    <property type="entry name" value="Carboxylesterase_B_AS"/>
</dbReference>
<dbReference type="InterPro" id="IPR002018">
    <property type="entry name" value="CarbesteraseB"/>
</dbReference>
<feature type="signal peptide" evidence="3">
    <location>
        <begin position="1"/>
        <end position="16"/>
    </location>
</feature>
<dbReference type="Gene3D" id="3.40.50.1820">
    <property type="entry name" value="alpha/beta hydrolase"/>
    <property type="match status" value="1"/>
</dbReference>
<accession>A0AAJ0D9Q5</accession>
<proteinExistence type="inferred from homology"/>
<feature type="domain" description="Carboxylesterase type B" evidence="4">
    <location>
        <begin position="33"/>
        <end position="536"/>
    </location>
</feature>
<evidence type="ECO:0000259" key="4">
    <source>
        <dbReference type="Pfam" id="PF00135"/>
    </source>
</evidence>
<evidence type="ECO:0000256" key="3">
    <source>
        <dbReference type="RuleBase" id="RU361235"/>
    </source>
</evidence>
<organism evidence="5 6">
    <name type="scientific">Extremus antarcticus</name>
    <dbReference type="NCBI Taxonomy" id="702011"/>
    <lineage>
        <taxon>Eukaryota</taxon>
        <taxon>Fungi</taxon>
        <taxon>Dikarya</taxon>
        <taxon>Ascomycota</taxon>
        <taxon>Pezizomycotina</taxon>
        <taxon>Dothideomycetes</taxon>
        <taxon>Dothideomycetidae</taxon>
        <taxon>Mycosphaerellales</taxon>
        <taxon>Extremaceae</taxon>
        <taxon>Extremus</taxon>
    </lineage>
</organism>
<feature type="chain" id="PRO_5042316221" description="Carboxylic ester hydrolase" evidence="3">
    <location>
        <begin position="17"/>
        <end position="579"/>
    </location>
</feature>
<keyword evidence="2 3" id="KW-0378">Hydrolase</keyword>
<dbReference type="InterPro" id="IPR050309">
    <property type="entry name" value="Type-B_Carboxylest/Lipase"/>
</dbReference>
<dbReference type="PANTHER" id="PTHR11559">
    <property type="entry name" value="CARBOXYLESTERASE"/>
    <property type="match status" value="1"/>
</dbReference>
<dbReference type="EMBL" id="JAWDJX010000134">
    <property type="protein sequence ID" value="KAK3045921.1"/>
    <property type="molecule type" value="Genomic_DNA"/>
</dbReference>
<sequence>MQRVFALLFWAALGYTTPIAENCHGSGVTYHGINANQVEGFLGIRFAQDAGGDNRFKPPQPYTPVERSTISASNPGPACSQELAKEQHGLSRFTSQVDHISEDCLRLNVWRPNGTQAGDKLPALVFIYGGGFTSGFKDNVLYQPGGLILQSVSNGYPVMAVEINYRLGVFGFAQSAALRQAGSENAALRDQRLALDWVSENIAAFGGDPSRITIHGQSSGGLAVGMQIMAFGATRSYPFQQAICESQALEPGITGNFTREAMAAVWKATGCNNTGIDSEATVECLRKLPMQELLKAQLDTASSANVGDIWLPVVDGVGGFLPAAPSTLIAEHRFGNISTMMGWCDDDALLFTPPSIKTPNDTYTFISQYLPEMTESHVRELLSLYPPSNFTASHDPNGRVELAAEVYRCGRIFRDILFTCQPLLYGKALREAGNEVYFYDQNQTMFSPILEHFGLYDEGVVHTSELLYVFGNLSKFDIPGLPYNPSAEDFLLRDQESRSWATFAALGHPSLEGHNTLPGWLPAEFSDDNYGVYVIGGPKKGCSGTSGSNSWARKAITEEKLKVRCGFLNSPDIVREIRY</sequence>
<name>A0AAJ0D9Q5_9PEZI</name>
<gene>
    <name evidence="5" type="ORF">LTR09_012551</name>
</gene>
<dbReference type="InterPro" id="IPR029058">
    <property type="entry name" value="AB_hydrolase_fold"/>
</dbReference>
<dbReference type="Pfam" id="PF00135">
    <property type="entry name" value="COesterase"/>
    <property type="match status" value="1"/>
</dbReference>
<protein>
    <recommendedName>
        <fullName evidence="3">Carboxylic ester hydrolase</fullName>
        <ecNumber evidence="3">3.1.1.-</ecNumber>
    </recommendedName>
</protein>
<comment type="caution">
    <text evidence="5">The sequence shown here is derived from an EMBL/GenBank/DDBJ whole genome shotgun (WGS) entry which is preliminary data.</text>
</comment>
<dbReference type="SUPFAM" id="SSF53474">
    <property type="entry name" value="alpha/beta-Hydrolases"/>
    <property type="match status" value="1"/>
</dbReference>
<evidence type="ECO:0000256" key="2">
    <source>
        <dbReference type="ARBA" id="ARBA00022801"/>
    </source>
</evidence>
<dbReference type="AlphaFoldDB" id="A0AAJ0D9Q5"/>
<reference evidence="5" key="1">
    <citation type="submission" date="2023-04" db="EMBL/GenBank/DDBJ databases">
        <title>Black Yeasts Isolated from many extreme environments.</title>
        <authorList>
            <person name="Coleine C."/>
            <person name="Stajich J.E."/>
            <person name="Selbmann L."/>
        </authorList>
    </citation>
    <scope>NUCLEOTIDE SEQUENCE</scope>
    <source>
        <strain evidence="5">CCFEE 5312</strain>
    </source>
</reference>